<protein>
    <submittedName>
        <fullName evidence="3">Uncharacterized protein</fullName>
    </submittedName>
</protein>
<sequence length="94" mass="9517">MRIAQSIFVGSVAVVAALASPAPAKDTSPNSHANANAQAVEEAPASSGCHAYQKGPDGTWVEMACHEGVGSDAAPTPVHHKSASHHHADQGTAR</sequence>
<dbReference type="RefSeq" id="WP_072825303.1">
    <property type="nucleotide sequence ID" value="NZ_LT670849.1"/>
</dbReference>
<dbReference type="AlphaFoldDB" id="A0A1M7UWV4"/>
<organism evidence="3 4">
    <name type="scientific">Bradyrhizobium erythrophlei</name>
    <dbReference type="NCBI Taxonomy" id="1437360"/>
    <lineage>
        <taxon>Bacteria</taxon>
        <taxon>Pseudomonadati</taxon>
        <taxon>Pseudomonadota</taxon>
        <taxon>Alphaproteobacteria</taxon>
        <taxon>Hyphomicrobiales</taxon>
        <taxon>Nitrobacteraceae</taxon>
        <taxon>Bradyrhizobium</taxon>
    </lineage>
</organism>
<keyword evidence="4" id="KW-1185">Reference proteome</keyword>
<dbReference type="Proteomes" id="UP000184096">
    <property type="component" value="Chromosome I"/>
</dbReference>
<dbReference type="EMBL" id="LT670849">
    <property type="protein sequence ID" value="SHN87442.1"/>
    <property type="molecule type" value="Genomic_DNA"/>
</dbReference>
<evidence type="ECO:0000313" key="3">
    <source>
        <dbReference type="EMBL" id="SHN87442.1"/>
    </source>
</evidence>
<feature type="signal peptide" evidence="2">
    <location>
        <begin position="1"/>
        <end position="24"/>
    </location>
</feature>
<keyword evidence="2" id="KW-0732">Signal</keyword>
<feature type="compositionally biased region" description="Polar residues" evidence="1">
    <location>
        <begin position="27"/>
        <end position="37"/>
    </location>
</feature>
<accession>A0A1M7UWV4</accession>
<feature type="chain" id="PRO_5013020436" evidence="2">
    <location>
        <begin position="25"/>
        <end position="94"/>
    </location>
</feature>
<feature type="region of interest" description="Disordered" evidence="1">
    <location>
        <begin position="69"/>
        <end position="94"/>
    </location>
</feature>
<feature type="region of interest" description="Disordered" evidence="1">
    <location>
        <begin position="21"/>
        <end position="51"/>
    </location>
</feature>
<gene>
    <name evidence="3" type="ORF">SAMN05444170_7178</name>
</gene>
<evidence type="ECO:0000256" key="1">
    <source>
        <dbReference type="SAM" id="MobiDB-lite"/>
    </source>
</evidence>
<reference evidence="4" key="1">
    <citation type="submission" date="2016-11" db="EMBL/GenBank/DDBJ databases">
        <authorList>
            <person name="Varghese N."/>
            <person name="Submissions S."/>
        </authorList>
    </citation>
    <scope>NUCLEOTIDE SEQUENCE [LARGE SCALE GENOMIC DNA]</scope>
    <source>
        <strain evidence="4">GAS401</strain>
    </source>
</reference>
<proteinExistence type="predicted"/>
<evidence type="ECO:0000256" key="2">
    <source>
        <dbReference type="SAM" id="SignalP"/>
    </source>
</evidence>
<name>A0A1M7UWV4_9BRAD</name>
<evidence type="ECO:0000313" key="4">
    <source>
        <dbReference type="Proteomes" id="UP000184096"/>
    </source>
</evidence>